<evidence type="ECO:0000256" key="6">
    <source>
        <dbReference type="SAM" id="MobiDB-lite"/>
    </source>
</evidence>
<sequence>MRYPDVLDGGMWHAESGNQRQRQQRQAAAVAGSTSIDAANGAFEESVVLSQYRGKVLSRIMAHFPCRMSRLISSARQLVVSSQTLAATSSRTPSIASSISSSSSSSPSLGRMHALATPIIFAKHGIRSLSTVIMPVHKIEGSGTDFGATSSLLPIPPQADAENFAAYAHANRHQKVKPFIIKRRIKQLRTYIGDEKNIRHSPWRMNLVCQFAAGLTVPEALKQLMFCQKRMAPLVAKVIRDTANTADRQDGLQPSQLEVAECFSTHGTHLKRLKIMGRGRAGKKHRRHSHIRLVLREIDFPTKLLEAKSINQKRKWLEYLRIARDDYEKAKVDRAELAELEAMAAQLEEEARKKREEEAKW</sequence>
<dbReference type="EMBL" id="JALLBG020000299">
    <property type="protein sequence ID" value="KAL3756638.1"/>
    <property type="molecule type" value="Genomic_DNA"/>
</dbReference>
<evidence type="ECO:0008006" key="9">
    <source>
        <dbReference type="Google" id="ProtNLM"/>
    </source>
</evidence>
<dbReference type="Gene3D" id="3.90.470.10">
    <property type="entry name" value="Ribosomal protein L22/L17"/>
    <property type="match status" value="1"/>
</dbReference>
<keyword evidence="3 4" id="KW-0687">Ribonucleoprotein</keyword>
<keyword evidence="8" id="KW-1185">Reference proteome</keyword>
<dbReference type="CDD" id="cd00336">
    <property type="entry name" value="Ribosomal_L22"/>
    <property type="match status" value="1"/>
</dbReference>
<feature type="coiled-coil region" evidence="5">
    <location>
        <begin position="330"/>
        <end position="360"/>
    </location>
</feature>
<dbReference type="InterPro" id="IPR036394">
    <property type="entry name" value="Ribosomal_uL22_sf"/>
</dbReference>
<dbReference type="GO" id="GO:1990904">
    <property type="term" value="C:ribonucleoprotein complex"/>
    <property type="evidence" value="ECO:0007669"/>
    <property type="project" value="UniProtKB-KW"/>
</dbReference>
<organism evidence="7 8">
    <name type="scientific">Discostella pseudostelligera</name>
    <dbReference type="NCBI Taxonomy" id="259834"/>
    <lineage>
        <taxon>Eukaryota</taxon>
        <taxon>Sar</taxon>
        <taxon>Stramenopiles</taxon>
        <taxon>Ochrophyta</taxon>
        <taxon>Bacillariophyta</taxon>
        <taxon>Coscinodiscophyceae</taxon>
        <taxon>Thalassiosirophycidae</taxon>
        <taxon>Stephanodiscales</taxon>
        <taxon>Stephanodiscaceae</taxon>
        <taxon>Discostella</taxon>
    </lineage>
</organism>
<evidence type="ECO:0000313" key="8">
    <source>
        <dbReference type="Proteomes" id="UP001530293"/>
    </source>
</evidence>
<comment type="similarity">
    <text evidence="1 4">Belongs to the universal ribosomal protein uL22 family.</text>
</comment>
<gene>
    <name evidence="7" type="ORF">ACHAWU_002541</name>
</gene>
<keyword evidence="2 4" id="KW-0689">Ribosomal protein</keyword>
<comment type="caution">
    <text evidence="7">The sequence shown here is derived from an EMBL/GenBank/DDBJ whole genome shotgun (WGS) entry which is preliminary data.</text>
</comment>
<evidence type="ECO:0000256" key="5">
    <source>
        <dbReference type="SAM" id="Coils"/>
    </source>
</evidence>
<keyword evidence="5" id="KW-0175">Coiled coil</keyword>
<dbReference type="PANTHER" id="PTHR13501:SF10">
    <property type="entry name" value="LARGE RIBOSOMAL SUBUNIT PROTEIN UL22M"/>
    <property type="match status" value="1"/>
</dbReference>
<feature type="region of interest" description="Disordered" evidence="6">
    <location>
        <begin position="1"/>
        <end position="20"/>
    </location>
</feature>
<evidence type="ECO:0000256" key="1">
    <source>
        <dbReference type="ARBA" id="ARBA00009451"/>
    </source>
</evidence>
<dbReference type="SUPFAM" id="SSF54843">
    <property type="entry name" value="Ribosomal protein L22"/>
    <property type="match status" value="1"/>
</dbReference>
<evidence type="ECO:0000256" key="4">
    <source>
        <dbReference type="RuleBase" id="RU004005"/>
    </source>
</evidence>
<dbReference type="AlphaFoldDB" id="A0ABD3M1E1"/>
<accession>A0ABD3M1E1</accession>
<dbReference type="GO" id="GO:0005840">
    <property type="term" value="C:ribosome"/>
    <property type="evidence" value="ECO:0007669"/>
    <property type="project" value="UniProtKB-KW"/>
</dbReference>
<dbReference type="InterPro" id="IPR047867">
    <property type="entry name" value="Ribosomal_uL22_bac/org-type"/>
</dbReference>
<dbReference type="InterPro" id="IPR001063">
    <property type="entry name" value="Ribosomal_uL22"/>
</dbReference>
<evidence type="ECO:0000256" key="2">
    <source>
        <dbReference type="ARBA" id="ARBA00022980"/>
    </source>
</evidence>
<dbReference type="Proteomes" id="UP001530293">
    <property type="component" value="Unassembled WGS sequence"/>
</dbReference>
<dbReference type="Pfam" id="PF00237">
    <property type="entry name" value="Ribosomal_L22"/>
    <property type="match status" value="1"/>
</dbReference>
<protein>
    <recommendedName>
        <fullName evidence="9">50S ribosomal protein L22, chloroplastic</fullName>
    </recommendedName>
</protein>
<evidence type="ECO:0000313" key="7">
    <source>
        <dbReference type="EMBL" id="KAL3756638.1"/>
    </source>
</evidence>
<dbReference type="PANTHER" id="PTHR13501">
    <property type="entry name" value="CHLOROPLAST 50S RIBOSOMAL PROTEIN L22-RELATED"/>
    <property type="match status" value="1"/>
</dbReference>
<name>A0ABD3M1E1_9STRA</name>
<evidence type="ECO:0000256" key="3">
    <source>
        <dbReference type="ARBA" id="ARBA00023274"/>
    </source>
</evidence>
<proteinExistence type="inferred from homology"/>
<reference evidence="7 8" key="1">
    <citation type="submission" date="2024-10" db="EMBL/GenBank/DDBJ databases">
        <title>Updated reference genomes for cyclostephanoid diatoms.</title>
        <authorList>
            <person name="Roberts W.R."/>
            <person name="Alverson A.J."/>
        </authorList>
    </citation>
    <scope>NUCLEOTIDE SEQUENCE [LARGE SCALE GENOMIC DNA]</scope>
    <source>
        <strain evidence="7 8">AJA232-27</strain>
    </source>
</reference>